<organism evidence="1">
    <name type="scientific">uncultured Caudovirales phage</name>
    <dbReference type="NCBI Taxonomy" id="2100421"/>
    <lineage>
        <taxon>Viruses</taxon>
        <taxon>Duplodnaviria</taxon>
        <taxon>Heunggongvirae</taxon>
        <taxon>Uroviricota</taxon>
        <taxon>Caudoviricetes</taxon>
        <taxon>Peduoviridae</taxon>
        <taxon>Maltschvirus</taxon>
        <taxon>Maltschvirus maltsch</taxon>
    </lineage>
</organism>
<sequence>MWMKNPFKKQKTYITKYVVYFNKPQESLIDGSWYSNTLWTPSEFDSLHNAREFAEGQAKYYDCYVAEITPLFKYSNKTTEEGI</sequence>
<evidence type="ECO:0000313" key="1">
    <source>
        <dbReference type="EMBL" id="CAB5238848.1"/>
    </source>
</evidence>
<reference evidence="1" key="1">
    <citation type="submission" date="2020-05" db="EMBL/GenBank/DDBJ databases">
        <authorList>
            <person name="Chiriac C."/>
            <person name="Salcher M."/>
            <person name="Ghai R."/>
            <person name="Kavagutti S V."/>
        </authorList>
    </citation>
    <scope>NUCLEOTIDE SEQUENCE</scope>
</reference>
<proteinExistence type="predicted"/>
<dbReference type="EMBL" id="LR798463">
    <property type="protein sequence ID" value="CAB5238848.1"/>
    <property type="molecule type" value="Genomic_DNA"/>
</dbReference>
<gene>
    <name evidence="1" type="ORF">UFOVP230_37</name>
</gene>
<protein>
    <submittedName>
        <fullName evidence="1">Uncharacterized protein</fullName>
    </submittedName>
</protein>
<name>A0A6J7XQR8_9CAUD</name>
<accession>A0A6J7XQR8</accession>